<accession>A0A8S0VGS7</accession>
<reference evidence="1 2" key="1">
    <citation type="submission" date="2019-12" db="EMBL/GenBank/DDBJ databases">
        <authorList>
            <person name="Alioto T."/>
            <person name="Alioto T."/>
            <person name="Gomez Garrido J."/>
        </authorList>
    </citation>
    <scope>NUCLEOTIDE SEQUENCE [LARGE SCALE GENOMIC DNA]</scope>
</reference>
<evidence type="ECO:0000313" key="1">
    <source>
        <dbReference type="EMBL" id="CAA3033007.1"/>
    </source>
</evidence>
<comment type="caution">
    <text evidence="1">The sequence shown here is derived from an EMBL/GenBank/DDBJ whole genome shotgun (WGS) entry which is preliminary data.</text>
</comment>
<sequence length="136" mass="15181">MAMARMAVGVEWRSAAKVEGIGGTEWGIEGVWAGVVIRQQRRVWAVASRPLQAHSESQFHGGETLFSTTHGESHGVPGNWNYIRNQGQYDKKTNIKLINAKLDLQEEILTNIEKGEERLSDDSEVERFSAALDSKE</sequence>
<keyword evidence="2" id="KW-1185">Reference proteome</keyword>
<organism evidence="1 2">
    <name type="scientific">Olea europaea subsp. europaea</name>
    <dbReference type="NCBI Taxonomy" id="158383"/>
    <lineage>
        <taxon>Eukaryota</taxon>
        <taxon>Viridiplantae</taxon>
        <taxon>Streptophyta</taxon>
        <taxon>Embryophyta</taxon>
        <taxon>Tracheophyta</taxon>
        <taxon>Spermatophyta</taxon>
        <taxon>Magnoliopsida</taxon>
        <taxon>eudicotyledons</taxon>
        <taxon>Gunneridae</taxon>
        <taxon>Pentapetalae</taxon>
        <taxon>asterids</taxon>
        <taxon>lamiids</taxon>
        <taxon>Lamiales</taxon>
        <taxon>Oleaceae</taxon>
        <taxon>Oleeae</taxon>
        <taxon>Olea</taxon>
    </lineage>
</organism>
<dbReference type="AlphaFoldDB" id="A0A8S0VGS7"/>
<protein>
    <submittedName>
        <fullName evidence="1">Uncharacterized protein</fullName>
    </submittedName>
</protein>
<dbReference type="Proteomes" id="UP000594638">
    <property type="component" value="Unassembled WGS sequence"/>
</dbReference>
<name>A0A8S0VGS7_OLEEU</name>
<dbReference type="EMBL" id="CACTIH010009777">
    <property type="protein sequence ID" value="CAA3033007.1"/>
    <property type="molecule type" value="Genomic_DNA"/>
</dbReference>
<evidence type="ECO:0000313" key="2">
    <source>
        <dbReference type="Proteomes" id="UP000594638"/>
    </source>
</evidence>
<dbReference type="Gramene" id="OE9A072032T1">
    <property type="protein sequence ID" value="OE9A072032C1"/>
    <property type="gene ID" value="OE9A072032"/>
</dbReference>
<proteinExistence type="predicted"/>
<gene>
    <name evidence="1" type="ORF">OLEA9_A072032</name>
</gene>